<organism evidence="2 3">
    <name type="scientific">Mycolicibacterium confluentis</name>
    <dbReference type="NCBI Taxonomy" id="28047"/>
    <lineage>
        <taxon>Bacteria</taxon>
        <taxon>Bacillati</taxon>
        <taxon>Actinomycetota</taxon>
        <taxon>Actinomycetes</taxon>
        <taxon>Mycobacteriales</taxon>
        <taxon>Mycobacteriaceae</taxon>
        <taxon>Mycolicibacterium</taxon>
    </lineage>
</organism>
<keyword evidence="1" id="KW-0472">Membrane</keyword>
<evidence type="ECO:0000313" key="3">
    <source>
        <dbReference type="Proteomes" id="UP000466931"/>
    </source>
</evidence>
<evidence type="ECO:0000313" key="2">
    <source>
        <dbReference type="EMBL" id="BBZ32475.1"/>
    </source>
</evidence>
<proteinExistence type="predicted"/>
<reference evidence="2" key="1">
    <citation type="journal article" date="2019" name="Emerg. Microbes Infect.">
        <title>Comprehensive subspecies identification of 175 nontuberculous mycobacteria species based on 7547 genomic profiles.</title>
        <authorList>
            <person name="Matsumoto Y."/>
            <person name="Kinjo T."/>
            <person name="Motooka D."/>
            <person name="Nabeya D."/>
            <person name="Jung N."/>
            <person name="Uechi K."/>
            <person name="Horii T."/>
            <person name="Iida T."/>
            <person name="Fujita J."/>
            <person name="Nakamura S."/>
        </authorList>
    </citation>
    <scope>NUCLEOTIDE SEQUENCE [LARGE SCALE GENOMIC DNA]</scope>
    <source>
        <strain evidence="2">JCM 13671</strain>
    </source>
</reference>
<dbReference type="Pfam" id="PF14019">
    <property type="entry name" value="DUF4235"/>
    <property type="match status" value="1"/>
</dbReference>
<sequence>MVGVKRGFRGTPDATLRVVEEVLVSRTSKLLYMPLSLATSVGGGLLAGALFTQVWKRIDDTQEPPPDPKDLNRSGAKALSGAALQGLVFGLVKAAVDRAGARSYRAVAKESPV</sequence>
<dbReference type="EMBL" id="AP022612">
    <property type="protein sequence ID" value="BBZ32475.1"/>
    <property type="molecule type" value="Genomic_DNA"/>
</dbReference>
<keyword evidence="1" id="KW-0812">Transmembrane</keyword>
<gene>
    <name evidence="2" type="ORF">MCNF_10800</name>
</gene>
<evidence type="ECO:0000256" key="1">
    <source>
        <dbReference type="SAM" id="Phobius"/>
    </source>
</evidence>
<accession>A0A7I7XTA9</accession>
<keyword evidence="3" id="KW-1185">Reference proteome</keyword>
<dbReference type="AlphaFoldDB" id="A0A7I7XTA9"/>
<evidence type="ECO:0008006" key="4">
    <source>
        <dbReference type="Google" id="ProtNLM"/>
    </source>
</evidence>
<dbReference type="Proteomes" id="UP000466931">
    <property type="component" value="Chromosome"/>
</dbReference>
<name>A0A7I7XTA9_9MYCO</name>
<dbReference type="InterPro" id="IPR025329">
    <property type="entry name" value="DUF4235"/>
</dbReference>
<reference evidence="2" key="2">
    <citation type="submission" date="2020-02" db="EMBL/GenBank/DDBJ databases">
        <authorList>
            <person name="Matsumoto Y."/>
            <person name="Motooka D."/>
            <person name="Nakamura S."/>
        </authorList>
    </citation>
    <scope>NUCLEOTIDE SEQUENCE</scope>
    <source>
        <strain evidence="2">JCM 13671</strain>
    </source>
</reference>
<feature type="transmembrane region" description="Helical" evidence="1">
    <location>
        <begin position="30"/>
        <end position="55"/>
    </location>
</feature>
<keyword evidence="1" id="KW-1133">Transmembrane helix</keyword>
<protein>
    <recommendedName>
        <fullName evidence="4">DUF4235 domain-containing protein</fullName>
    </recommendedName>
</protein>